<comment type="caution">
    <text evidence="2">The sequence shown here is derived from an EMBL/GenBank/DDBJ whole genome shotgun (WGS) entry which is preliminary data.</text>
</comment>
<keyword evidence="3" id="KW-1185">Reference proteome</keyword>
<dbReference type="OrthoDB" id="3269821at2759"/>
<feature type="compositionally biased region" description="Polar residues" evidence="1">
    <location>
        <begin position="56"/>
        <end position="67"/>
    </location>
</feature>
<feature type="compositionally biased region" description="Polar residues" evidence="1">
    <location>
        <begin position="76"/>
        <end position="97"/>
    </location>
</feature>
<evidence type="ECO:0008006" key="4">
    <source>
        <dbReference type="Google" id="ProtNLM"/>
    </source>
</evidence>
<reference evidence="2" key="1">
    <citation type="submission" date="2020-11" db="EMBL/GenBank/DDBJ databases">
        <title>Adaptations for nitrogen fixation in a non-lichenized fungal sporocarp promotes dispersal by wood-feeding termites.</title>
        <authorList>
            <consortium name="DOE Joint Genome Institute"/>
            <person name="Koch R.A."/>
            <person name="Yoon G."/>
            <person name="Arayal U."/>
            <person name="Lail K."/>
            <person name="Amirebrahimi M."/>
            <person name="Labutti K."/>
            <person name="Lipzen A."/>
            <person name="Riley R."/>
            <person name="Barry K."/>
            <person name="Henrissat B."/>
            <person name="Grigoriev I.V."/>
            <person name="Herr J.R."/>
            <person name="Aime M.C."/>
        </authorList>
    </citation>
    <scope>NUCLEOTIDE SEQUENCE</scope>
    <source>
        <strain evidence="2">MCA 3950</strain>
    </source>
</reference>
<name>A0A9P7W361_9AGAR</name>
<feature type="region of interest" description="Disordered" evidence="1">
    <location>
        <begin position="33"/>
        <end position="117"/>
    </location>
</feature>
<feature type="compositionally biased region" description="Basic residues" evidence="1">
    <location>
        <begin position="375"/>
        <end position="384"/>
    </location>
</feature>
<feature type="region of interest" description="Disordered" evidence="1">
    <location>
        <begin position="467"/>
        <end position="497"/>
    </location>
</feature>
<gene>
    <name evidence="2" type="ORF">BT62DRAFT_1000474</name>
</gene>
<feature type="compositionally biased region" description="Low complexity" evidence="1">
    <location>
        <begin position="822"/>
        <end position="831"/>
    </location>
</feature>
<sequence length="840" mass="92512">MALAYGPTPIRPISHLAAPESASRYPQHLLRHVGSFPGTPSSVSVSERPTSRLERTSTVTGVSTSFRPNRPLPSLPRTNSVTGSSAAPTAMTISTTRPPSPPKKSALKPPVSRRSHVVSVNMPQRKTSVASIVNHLSILPRLLSFLPWADFLSLSQTCRSVRNVWKENDLRDLVLSRYVEGYGACLKLRSPSREGMREVPVTLHDLDLLLISQRTALHIYPTTALSTLSSHHLSDAEILQNRKLAKLTHTHSRFVLLLQSLAHNSSLPPPLERAPEFDPIFPEDDTQPQGPLLLQRVSLLDGSGAGPVRELVFPAPLSCPDPKYHSVSAGAVLRDRHRHTRSLTGTESDIRSRQTPKSTGLEGTIRPDPFASLHSMKRKNRRSIFGRSSTNPPPPPADPRDLKYYSTGWRQSLLNASFAHSAKRASTANNFPVSEGWVSDDDLGFNRPHRRFDSSKFNGSSHSFSSTSGSASGYGGFPLSQSERHSSPSPPLTPVTVPSSSFPHDLLLATSRVRAPILRVYVPCAELSDGPEFLDKDYFLTVTDGGSSIQKCEDQLFEAGLWEHMSTGDVVCNLGYVPFAENAPGDEDSPVEEILSGREFSRRRSRSDKFKETRTWLVFNGDCLVPFCLPEDLLPIDDPISLPSPFYYDHLLPATPLALHPQRSLLLSGNIRMVLRQLPSSGFEEAPQLLLVHAQTEVLSPHSRGGVAVAKKWIWIARVWRGGYHLDAAGKNGTGSGFGVTMGIGWKGEWIIEGEGTKEGRQALLDCLKGEGTTDREFEFLREKSGGGRIWLRCDDFLCISVLIYELRLRMLQSSSVQLYPSNSDSFSSSSTQTAFPPRV</sequence>
<evidence type="ECO:0000256" key="1">
    <source>
        <dbReference type="SAM" id="MobiDB-lite"/>
    </source>
</evidence>
<dbReference type="RefSeq" id="XP_043044729.1">
    <property type="nucleotide sequence ID" value="XM_043176647.1"/>
</dbReference>
<dbReference type="Proteomes" id="UP000812287">
    <property type="component" value="Unassembled WGS sequence"/>
</dbReference>
<feature type="compositionally biased region" description="Polar residues" evidence="1">
    <location>
        <begin position="38"/>
        <end position="48"/>
    </location>
</feature>
<feature type="region of interest" description="Disordered" evidence="1">
    <location>
        <begin position="820"/>
        <end position="840"/>
    </location>
</feature>
<dbReference type="EMBL" id="MU250525">
    <property type="protein sequence ID" value="KAG7451229.1"/>
    <property type="molecule type" value="Genomic_DNA"/>
</dbReference>
<feature type="compositionally biased region" description="Polar residues" evidence="1">
    <location>
        <begin position="342"/>
        <end position="358"/>
    </location>
</feature>
<evidence type="ECO:0000313" key="2">
    <source>
        <dbReference type="EMBL" id="KAG7451229.1"/>
    </source>
</evidence>
<dbReference type="AlphaFoldDB" id="A0A9P7W361"/>
<feature type="region of interest" description="Disordered" evidence="1">
    <location>
        <begin position="330"/>
        <end position="403"/>
    </location>
</feature>
<dbReference type="GeneID" id="66098934"/>
<accession>A0A9P7W361</accession>
<protein>
    <recommendedName>
        <fullName evidence="4">F-box domain-containing protein</fullName>
    </recommendedName>
</protein>
<organism evidence="2 3">
    <name type="scientific">Guyanagaster necrorhizus</name>
    <dbReference type="NCBI Taxonomy" id="856835"/>
    <lineage>
        <taxon>Eukaryota</taxon>
        <taxon>Fungi</taxon>
        <taxon>Dikarya</taxon>
        <taxon>Basidiomycota</taxon>
        <taxon>Agaricomycotina</taxon>
        <taxon>Agaricomycetes</taxon>
        <taxon>Agaricomycetidae</taxon>
        <taxon>Agaricales</taxon>
        <taxon>Marasmiineae</taxon>
        <taxon>Physalacriaceae</taxon>
        <taxon>Guyanagaster</taxon>
    </lineage>
</organism>
<evidence type="ECO:0000313" key="3">
    <source>
        <dbReference type="Proteomes" id="UP000812287"/>
    </source>
</evidence>
<proteinExistence type="predicted"/>